<name>A0A9W7DCS9_9STRA</name>
<dbReference type="Proteomes" id="UP001165121">
    <property type="component" value="Unassembled WGS sequence"/>
</dbReference>
<accession>A0A9W7DCS9</accession>
<evidence type="ECO:0000313" key="3">
    <source>
        <dbReference type="Proteomes" id="UP001165121"/>
    </source>
</evidence>
<dbReference type="AlphaFoldDB" id="A0A9W7DCS9"/>
<dbReference type="OrthoDB" id="128718at2759"/>
<reference evidence="2" key="1">
    <citation type="submission" date="2023-04" db="EMBL/GenBank/DDBJ databases">
        <title>Phytophthora fragariaefolia NBRC 109709.</title>
        <authorList>
            <person name="Ichikawa N."/>
            <person name="Sato H."/>
            <person name="Tonouchi N."/>
        </authorList>
    </citation>
    <scope>NUCLEOTIDE SEQUENCE</scope>
    <source>
        <strain evidence="2">NBRC 109709</strain>
    </source>
</reference>
<dbReference type="EMBL" id="BSXT01019031">
    <property type="protein sequence ID" value="GMG17564.1"/>
    <property type="molecule type" value="Genomic_DNA"/>
</dbReference>
<feature type="compositionally biased region" description="Basic and acidic residues" evidence="1">
    <location>
        <begin position="127"/>
        <end position="145"/>
    </location>
</feature>
<organism evidence="2 3">
    <name type="scientific">Phytophthora fragariaefolia</name>
    <dbReference type="NCBI Taxonomy" id="1490495"/>
    <lineage>
        <taxon>Eukaryota</taxon>
        <taxon>Sar</taxon>
        <taxon>Stramenopiles</taxon>
        <taxon>Oomycota</taxon>
        <taxon>Peronosporomycetes</taxon>
        <taxon>Peronosporales</taxon>
        <taxon>Peronosporaceae</taxon>
        <taxon>Phytophthora</taxon>
    </lineage>
</organism>
<gene>
    <name evidence="2" type="ORF">Pfra01_003021900</name>
</gene>
<protein>
    <submittedName>
        <fullName evidence="2">Unnamed protein product</fullName>
    </submittedName>
</protein>
<keyword evidence="3" id="KW-1185">Reference proteome</keyword>
<evidence type="ECO:0000256" key="1">
    <source>
        <dbReference type="SAM" id="MobiDB-lite"/>
    </source>
</evidence>
<sequence length="459" mass="51270">MTSTNCQILFAWVRASFRVTGEAYDAEALSICDSFDSEPLDGFGEMQLSVALDDVTDCMRIAEIDHTVSSIKNNSLPDIKDLFKKDLNMKLDGSGVNARIIEYYNKFNLIVSVNGLTECFSGNNGAKRSERQEAAGKGKEKSKAEISVKIKMKSTTPNAPSSSDQLVLRRTRSRARQKAELLNDLHKNRNAKRAMIKRLGEMMPTTDRVVVLNGVLELPYYPDSGSDHTVIGNSHWEQLKEAGPSVEVQVLETPIDKQTFGATVRSWLTDDGKFIVGHDRLTSLSIEVDRQLEQLAQRGEDEPSGDPIEQEADEMPVRVGASKPGEDADIFAAAEKLISRGVANGFPVEHVVKLRPIAHAHDVWRLELSSDPCERASYDSATEVRGGPIKCKSRKYPPHVRKYMQEFNSRIVELGLVYGNPKSRWLSSVLPVKKSATQWTCGRQRTIGQLTHRLLSWRR</sequence>
<proteinExistence type="predicted"/>
<feature type="region of interest" description="Disordered" evidence="1">
    <location>
        <begin position="122"/>
        <end position="145"/>
    </location>
</feature>
<comment type="caution">
    <text evidence="2">The sequence shown here is derived from an EMBL/GenBank/DDBJ whole genome shotgun (WGS) entry which is preliminary data.</text>
</comment>
<evidence type="ECO:0000313" key="2">
    <source>
        <dbReference type="EMBL" id="GMG17564.1"/>
    </source>
</evidence>